<evidence type="ECO:0000313" key="3">
    <source>
        <dbReference type="EMBL" id="CAB4181156.1"/>
    </source>
</evidence>
<dbReference type="EMBL" id="LR797379">
    <property type="protein sequence ID" value="CAB4211821.1"/>
    <property type="molecule type" value="Genomic_DNA"/>
</dbReference>
<name>A0A6J5QFL2_9CAUD</name>
<proteinExistence type="predicted"/>
<organism evidence="3">
    <name type="scientific">uncultured Caudovirales phage</name>
    <dbReference type="NCBI Taxonomy" id="2100421"/>
    <lineage>
        <taxon>Viruses</taxon>
        <taxon>Duplodnaviria</taxon>
        <taxon>Heunggongvirae</taxon>
        <taxon>Uroviricota</taxon>
        <taxon>Caudoviricetes</taxon>
        <taxon>Peduoviridae</taxon>
        <taxon>Maltschvirus</taxon>
        <taxon>Maltschvirus maltsch</taxon>
    </lineage>
</organism>
<gene>
    <name evidence="3" type="ORF">UFOVP1070_17</name>
    <name evidence="4" type="ORF">UFOVP1302_67</name>
    <name evidence="5" type="ORF">UFOVP1416_45</name>
    <name evidence="2" type="ORF">UFOVP895_70</name>
</gene>
<accession>A0A6J5QFL2</accession>
<evidence type="ECO:0000313" key="2">
    <source>
        <dbReference type="EMBL" id="CAB4169691.1"/>
    </source>
</evidence>
<sequence>MSDLDLTPIIKLTKDLKSASRTLSDDEARFLVDAYYAMQDDRIRAAHQHRTLTESGQPADVMTWLLDQREMLEKQVARALDAYSAASQVGAWARSIVGIGPIISAGMLAHIDITKAPTVGHIWRYAGLDPTQSWEKGQKRPWNARLKTLCWKVGESFVKVSGNEKDIYGKVYKERKEIEAARNEKLEFAEQAIAILANKRFTADTQAKKFYEKKMLPPAHIHARAKRYAVKLFLSHLHHVWWEVQTGEKPPKPYVLTHMGHAHYIAPPNWTMS</sequence>
<evidence type="ECO:0000259" key="1">
    <source>
        <dbReference type="Pfam" id="PF02371"/>
    </source>
</evidence>
<dbReference type="Pfam" id="PF02371">
    <property type="entry name" value="Transposase_20"/>
    <property type="match status" value="1"/>
</dbReference>
<feature type="domain" description="Transposase IS116/IS110/IS902 C-terminal" evidence="1">
    <location>
        <begin position="94"/>
        <end position="132"/>
    </location>
</feature>
<dbReference type="EMBL" id="LR797017">
    <property type="protein sequence ID" value="CAB4181156.1"/>
    <property type="molecule type" value="Genomic_DNA"/>
</dbReference>
<evidence type="ECO:0000313" key="5">
    <source>
        <dbReference type="EMBL" id="CAB4211821.1"/>
    </source>
</evidence>
<reference evidence="3" key="1">
    <citation type="submission" date="2020-05" db="EMBL/GenBank/DDBJ databases">
        <authorList>
            <person name="Chiriac C."/>
            <person name="Salcher M."/>
            <person name="Ghai R."/>
            <person name="Kavagutti S V."/>
        </authorList>
    </citation>
    <scope>NUCLEOTIDE SEQUENCE</scope>
</reference>
<dbReference type="GO" id="GO:0004803">
    <property type="term" value="F:transposase activity"/>
    <property type="evidence" value="ECO:0007669"/>
    <property type="project" value="InterPro"/>
</dbReference>
<dbReference type="EMBL" id="LR797245">
    <property type="protein sequence ID" value="CAB4196278.1"/>
    <property type="molecule type" value="Genomic_DNA"/>
</dbReference>
<evidence type="ECO:0000313" key="4">
    <source>
        <dbReference type="EMBL" id="CAB4196278.1"/>
    </source>
</evidence>
<dbReference type="GO" id="GO:0006313">
    <property type="term" value="P:DNA transposition"/>
    <property type="evidence" value="ECO:0007669"/>
    <property type="project" value="InterPro"/>
</dbReference>
<dbReference type="EMBL" id="LR796842">
    <property type="protein sequence ID" value="CAB4169691.1"/>
    <property type="molecule type" value="Genomic_DNA"/>
</dbReference>
<dbReference type="GO" id="GO:0003677">
    <property type="term" value="F:DNA binding"/>
    <property type="evidence" value="ECO:0007669"/>
    <property type="project" value="InterPro"/>
</dbReference>
<dbReference type="InterPro" id="IPR003346">
    <property type="entry name" value="Transposase_20"/>
</dbReference>
<protein>
    <submittedName>
        <fullName evidence="3">Transposase, IS116/IS110/IS902</fullName>
    </submittedName>
</protein>